<feature type="binding site" evidence="4">
    <location>
        <position position="132"/>
    </location>
    <ligand>
        <name>a divalent metal cation</name>
        <dbReference type="ChEBI" id="CHEBI:60240"/>
    </ligand>
</feature>
<dbReference type="GO" id="GO:0004470">
    <property type="term" value="F:malic enzyme activity"/>
    <property type="evidence" value="ECO:0007669"/>
    <property type="project" value="InterPro"/>
</dbReference>
<comment type="cofactor">
    <cofactor evidence="4">
        <name>Mg(2+)</name>
        <dbReference type="ChEBI" id="CHEBI:18420"/>
    </cofactor>
    <cofactor evidence="4">
        <name>Mn(2+)</name>
        <dbReference type="ChEBI" id="CHEBI:29035"/>
    </cofactor>
    <text evidence="4">Divalent metal cations. Prefers magnesium or manganese.</text>
</comment>
<reference evidence="7 8" key="1">
    <citation type="submission" date="2017-05" db="EMBL/GenBank/DDBJ databases">
        <title>Vagococcus spp. assemblies.</title>
        <authorList>
            <person name="Gulvik C.A."/>
        </authorList>
    </citation>
    <scope>NUCLEOTIDE SEQUENCE [LARGE SCALE GENOMIC DNA]</scope>
    <source>
        <strain evidence="7 8">DSM 24756</strain>
    </source>
</reference>
<dbReference type="InterPro" id="IPR012301">
    <property type="entry name" value="Malic_N_dom"/>
</dbReference>
<evidence type="ECO:0000259" key="5">
    <source>
        <dbReference type="SMART" id="SM00919"/>
    </source>
</evidence>
<dbReference type="GO" id="GO:0016616">
    <property type="term" value="F:oxidoreductase activity, acting on the CH-OH group of donors, NAD or NADP as acceptor"/>
    <property type="evidence" value="ECO:0007669"/>
    <property type="project" value="InterPro"/>
</dbReference>
<dbReference type="SUPFAM" id="SSF51735">
    <property type="entry name" value="NAD(P)-binding Rossmann-fold domains"/>
    <property type="match status" value="1"/>
</dbReference>
<dbReference type="GO" id="GO:0046872">
    <property type="term" value="F:metal ion binding"/>
    <property type="evidence" value="ECO:0007669"/>
    <property type="project" value="UniProtKB-KW"/>
</dbReference>
<organism evidence="7 8">
    <name type="scientific">Vagococcus entomophilus</name>
    <dbReference type="NCBI Taxonomy" id="1160095"/>
    <lineage>
        <taxon>Bacteria</taxon>
        <taxon>Bacillati</taxon>
        <taxon>Bacillota</taxon>
        <taxon>Bacilli</taxon>
        <taxon>Lactobacillales</taxon>
        <taxon>Enterococcaceae</taxon>
        <taxon>Vagococcus</taxon>
    </lineage>
</organism>
<dbReference type="Pfam" id="PF00390">
    <property type="entry name" value="malic"/>
    <property type="match status" value="1"/>
</dbReference>
<comment type="caution">
    <text evidence="7">The sequence shown here is derived from an EMBL/GenBank/DDBJ whole genome shotgun (WGS) entry which is preliminary data.</text>
</comment>
<feature type="domain" description="Malic enzyme N-terminal" evidence="6">
    <location>
        <begin position="13"/>
        <end position="146"/>
    </location>
</feature>
<dbReference type="InterPro" id="IPR045213">
    <property type="entry name" value="Malic_NAD-bd_bact_type"/>
</dbReference>
<evidence type="ECO:0000256" key="4">
    <source>
        <dbReference type="PIRSR" id="PIRSR000106-3"/>
    </source>
</evidence>
<evidence type="ECO:0000256" key="3">
    <source>
        <dbReference type="PIRSR" id="PIRSR000106-2"/>
    </source>
</evidence>
<dbReference type="RefSeq" id="WP_170168978.1">
    <property type="nucleotide sequence ID" value="NZ_JBHLWU010000002.1"/>
</dbReference>
<dbReference type="SMART" id="SM00919">
    <property type="entry name" value="Malic_M"/>
    <property type="match status" value="1"/>
</dbReference>
<keyword evidence="8" id="KW-1185">Reference proteome</keyword>
<dbReference type="EMBL" id="NGJZ01000002">
    <property type="protein sequence ID" value="RSU07128.1"/>
    <property type="molecule type" value="Genomic_DNA"/>
</dbReference>
<dbReference type="InterPro" id="IPR012302">
    <property type="entry name" value="Malic_NAD-bd"/>
</dbReference>
<dbReference type="Gene3D" id="3.40.50.720">
    <property type="entry name" value="NAD(P)-binding Rossmann-like Domain"/>
    <property type="match status" value="1"/>
</dbReference>
<dbReference type="Gene3D" id="3.40.50.10380">
    <property type="entry name" value="Malic enzyme, N-terminal domain"/>
    <property type="match status" value="1"/>
</dbReference>
<gene>
    <name evidence="7" type="ORF">CBF30_07685</name>
</gene>
<dbReference type="InterPro" id="IPR037062">
    <property type="entry name" value="Malic_N_dom_sf"/>
</dbReference>
<dbReference type="PANTHER" id="PTHR43237:SF4">
    <property type="entry name" value="NADP-DEPENDENT MALIC ENZYME"/>
    <property type="match status" value="1"/>
</dbReference>
<name>A0A430AGW2_9ENTE</name>
<accession>A0A430AGW2</accession>
<sequence length="380" mass="40573">MEEEVLALHKKHTGVLSIHSDLPVLNGHDLSKAYTPGVAALSKLIEKDHDLAREYTISGKLVAVVTDGSAVLGLGDIGSQAGLPIVEGKALLYKTFSKVDAVPLAMEQVSIDEFVATIKNMANSFAGIHLEDIQAPRCFEIEEKLQQQLDIPVYHDDQEGTAIVVLAGLLNAAKVVGKPIERLKVVINGIGASGVATAKLLAFAGIKSITLVDQQGVLKEGDKTLNPYQASLVQQLTCSTEGNSLAEAIVMQDVFIGLSVGSVLSKEMVETMNEDPIVFALANPVPEITPDLAKEAGVRVMATGSSAYPNQINNILAFPGLFKGLLEAKGKKVDEALEYQVAKALADMVKQPTAEKFIPGVFEPDVVENVKHAVINFFKK</sequence>
<evidence type="ECO:0000256" key="2">
    <source>
        <dbReference type="ARBA" id="ARBA00023002"/>
    </source>
</evidence>
<dbReference type="InterPro" id="IPR051674">
    <property type="entry name" value="Malate_Decarboxylase"/>
</dbReference>
<feature type="binding site" evidence="3">
    <location>
        <position position="313"/>
    </location>
    <ligand>
        <name>(S)-malate</name>
        <dbReference type="ChEBI" id="CHEBI:15589"/>
    </ligand>
</feature>
<dbReference type="Proteomes" id="UP000288669">
    <property type="component" value="Unassembled WGS sequence"/>
</dbReference>
<dbReference type="InterPro" id="IPR046346">
    <property type="entry name" value="Aminoacid_DH-like_N_sf"/>
</dbReference>
<dbReference type="InterPro" id="IPR001891">
    <property type="entry name" value="Malic_OxRdtase"/>
</dbReference>
<feature type="binding site" evidence="4">
    <location>
        <position position="131"/>
    </location>
    <ligand>
        <name>a divalent metal cation</name>
        <dbReference type="ChEBI" id="CHEBI:60240"/>
    </ligand>
</feature>
<dbReference type="InterPro" id="IPR036291">
    <property type="entry name" value="NAD(P)-bd_dom_sf"/>
</dbReference>
<evidence type="ECO:0000256" key="1">
    <source>
        <dbReference type="ARBA" id="ARBA00008785"/>
    </source>
</evidence>
<dbReference type="CDD" id="cd05311">
    <property type="entry name" value="NAD_bind_2_malic_enz"/>
    <property type="match status" value="1"/>
</dbReference>
<dbReference type="SMART" id="SM01274">
    <property type="entry name" value="malic"/>
    <property type="match status" value="1"/>
</dbReference>
<keyword evidence="2" id="KW-0560">Oxidoreductase</keyword>
<comment type="similarity">
    <text evidence="1">Belongs to the malic enzymes family.</text>
</comment>
<dbReference type="PIRSF" id="PIRSF000106">
    <property type="entry name" value="ME"/>
    <property type="match status" value="1"/>
</dbReference>
<dbReference type="Pfam" id="PF03949">
    <property type="entry name" value="Malic_M"/>
    <property type="match status" value="1"/>
</dbReference>
<evidence type="ECO:0000259" key="6">
    <source>
        <dbReference type="SMART" id="SM01274"/>
    </source>
</evidence>
<keyword evidence="4" id="KW-0479">Metal-binding</keyword>
<feature type="domain" description="Malic enzyme NAD-binding" evidence="5">
    <location>
        <begin position="158"/>
        <end position="379"/>
    </location>
</feature>
<protein>
    <submittedName>
        <fullName evidence="7">NAD-dependent malic enzyme</fullName>
    </submittedName>
</protein>
<proteinExistence type="inferred from homology"/>
<feature type="binding site" evidence="4">
    <location>
        <position position="157"/>
    </location>
    <ligand>
        <name>a divalent metal cation</name>
        <dbReference type="ChEBI" id="CHEBI:60240"/>
    </ligand>
</feature>
<dbReference type="GO" id="GO:0051287">
    <property type="term" value="F:NAD binding"/>
    <property type="evidence" value="ECO:0007669"/>
    <property type="project" value="InterPro"/>
</dbReference>
<feature type="binding site" evidence="3">
    <location>
        <position position="283"/>
    </location>
    <ligand>
        <name>(S)-malate</name>
        <dbReference type="ChEBI" id="CHEBI:15589"/>
    </ligand>
</feature>
<dbReference type="AlphaFoldDB" id="A0A430AGW2"/>
<dbReference type="SUPFAM" id="SSF53223">
    <property type="entry name" value="Aminoacid dehydrogenase-like, N-terminal domain"/>
    <property type="match status" value="1"/>
</dbReference>
<dbReference type="PANTHER" id="PTHR43237">
    <property type="entry name" value="NADP-DEPENDENT MALIC ENZYME"/>
    <property type="match status" value="1"/>
</dbReference>
<evidence type="ECO:0000313" key="7">
    <source>
        <dbReference type="EMBL" id="RSU07128.1"/>
    </source>
</evidence>
<evidence type="ECO:0000313" key="8">
    <source>
        <dbReference type="Proteomes" id="UP000288669"/>
    </source>
</evidence>